<dbReference type="InterPro" id="IPR011051">
    <property type="entry name" value="RmlC_Cupin_sf"/>
</dbReference>
<dbReference type="PROSITE" id="PS50943">
    <property type="entry name" value="HTH_CROC1"/>
    <property type="match status" value="1"/>
</dbReference>
<evidence type="ECO:0000313" key="5">
    <source>
        <dbReference type="EMBL" id="GAB20163.1"/>
    </source>
</evidence>
<keyword evidence="2" id="KW-0238">DNA-binding</keyword>
<dbReference type="AlphaFoldDB" id="H0R512"/>
<evidence type="ECO:0000256" key="1">
    <source>
        <dbReference type="ARBA" id="ARBA00023015"/>
    </source>
</evidence>
<dbReference type="Pfam" id="PF01381">
    <property type="entry name" value="HTH_3"/>
    <property type="match status" value="1"/>
</dbReference>
<dbReference type="EMBL" id="BAEH01000106">
    <property type="protein sequence ID" value="GAB20163.1"/>
    <property type="molecule type" value="Genomic_DNA"/>
</dbReference>
<dbReference type="RefSeq" id="WP_007319498.1">
    <property type="nucleotide sequence ID" value="NZ_BAEH01000106.1"/>
</dbReference>
<accession>H0R512</accession>
<proteinExistence type="predicted"/>
<dbReference type="Gene3D" id="1.10.260.40">
    <property type="entry name" value="lambda repressor-like DNA-binding domains"/>
    <property type="match status" value="1"/>
</dbReference>
<dbReference type="STRING" id="1077974.GOEFS_106_00590"/>
<dbReference type="GO" id="GO:0003700">
    <property type="term" value="F:DNA-binding transcription factor activity"/>
    <property type="evidence" value="ECO:0007669"/>
    <property type="project" value="TreeGrafter"/>
</dbReference>
<dbReference type="SUPFAM" id="SSF51182">
    <property type="entry name" value="RmlC-like cupins"/>
    <property type="match status" value="1"/>
</dbReference>
<sequence length="184" mass="19747">MPDDNPPEVLAHVGLNVRRLRGDAGLSQQELADTAGVSRRTIINLEAGQANVSLSALDTLAEALGTTFVSLVIAPSATREKIDELMWRGSDPASHATLLGSAPAQTEGQLWWWSLGPGDRYDAEPDPQEWHEMVFVTGGSIVLELESGHVDLGLGGHRIYSSAQEYAYVNTGAQIATFLRVVLA</sequence>
<dbReference type="OrthoDB" id="9810578at2"/>
<comment type="caution">
    <text evidence="5">The sequence shown here is derived from an EMBL/GenBank/DDBJ whole genome shotgun (WGS) entry which is preliminary data.</text>
</comment>
<organism evidence="5 6">
    <name type="scientific">Gordonia effusa NBRC 100432</name>
    <dbReference type="NCBI Taxonomy" id="1077974"/>
    <lineage>
        <taxon>Bacteria</taxon>
        <taxon>Bacillati</taxon>
        <taxon>Actinomycetota</taxon>
        <taxon>Actinomycetes</taxon>
        <taxon>Mycobacteriales</taxon>
        <taxon>Gordoniaceae</taxon>
        <taxon>Gordonia</taxon>
    </lineage>
</organism>
<dbReference type="GO" id="GO:0003677">
    <property type="term" value="F:DNA binding"/>
    <property type="evidence" value="ECO:0007669"/>
    <property type="project" value="UniProtKB-KW"/>
</dbReference>
<dbReference type="PANTHER" id="PTHR46797">
    <property type="entry name" value="HTH-TYPE TRANSCRIPTIONAL REGULATOR"/>
    <property type="match status" value="1"/>
</dbReference>
<protein>
    <submittedName>
        <fullName evidence="5">Putative Xre family DNA binding protein</fullName>
    </submittedName>
</protein>
<reference evidence="5 6" key="1">
    <citation type="submission" date="2011-12" db="EMBL/GenBank/DDBJ databases">
        <title>Whole genome shotgun sequence of Gordonia effusa NBRC 100432.</title>
        <authorList>
            <person name="Yoshida I."/>
            <person name="Takarada H."/>
            <person name="Hosoyama A."/>
            <person name="Tsuchikane K."/>
            <person name="Katsumata H."/>
            <person name="Yamazaki S."/>
            <person name="Fujita N."/>
        </authorList>
    </citation>
    <scope>NUCLEOTIDE SEQUENCE [LARGE SCALE GENOMIC DNA]</scope>
    <source>
        <strain evidence="5 6">NBRC 100432</strain>
    </source>
</reference>
<dbReference type="InterPro" id="IPR014710">
    <property type="entry name" value="RmlC-like_jellyroll"/>
</dbReference>
<keyword evidence="3" id="KW-0804">Transcription</keyword>
<evidence type="ECO:0000259" key="4">
    <source>
        <dbReference type="PROSITE" id="PS50943"/>
    </source>
</evidence>
<dbReference type="CDD" id="cd00093">
    <property type="entry name" value="HTH_XRE"/>
    <property type="match status" value="1"/>
</dbReference>
<evidence type="ECO:0000256" key="3">
    <source>
        <dbReference type="ARBA" id="ARBA00023163"/>
    </source>
</evidence>
<gene>
    <name evidence="5" type="ORF">GOEFS_106_00590</name>
</gene>
<dbReference type="SMART" id="SM00530">
    <property type="entry name" value="HTH_XRE"/>
    <property type="match status" value="1"/>
</dbReference>
<dbReference type="GO" id="GO:0005829">
    <property type="term" value="C:cytosol"/>
    <property type="evidence" value="ECO:0007669"/>
    <property type="project" value="TreeGrafter"/>
</dbReference>
<evidence type="ECO:0000313" key="6">
    <source>
        <dbReference type="Proteomes" id="UP000035034"/>
    </source>
</evidence>
<dbReference type="Proteomes" id="UP000035034">
    <property type="component" value="Unassembled WGS sequence"/>
</dbReference>
<dbReference type="InterPro" id="IPR010982">
    <property type="entry name" value="Lambda_DNA-bd_dom_sf"/>
</dbReference>
<keyword evidence="1" id="KW-0805">Transcription regulation</keyword>
<dbReference type="PANTHER" id="PTHR46797:SF23">
    <property type="entry name" value="HTH-TYPE TRANSCRIPTIONAL REGULATOR SUTR"/>
    <property type="match status" value="1"/>
</dbReference>
<keyword evidence="6" id="KW-1185">Reference proteome</keyword>
<name>H0R512_9ACTN</name>
<dbReference type="eggNOG" id="COG1396">
    <property type="taxonomic scope" value="Bacteria"/>
</dbReference>
<evidence type="ECO:0000256" key="2">
    <source>
        <dbReference type="ARBA" id="ARBA00023125"/>
    </source>
</evidence>
<dbReference type="SUPFAM" id="SSF47413">
    <property type="entry name" value="lambda repressor-like DNA-binding domains"/>
    <property type="match status" value="1"/>
</dbReference>
<dbReference type="InterPro" id="IPR050807">
    <property type="entry name" value="TransReg_Diox_bact_type"/>
</dbReference>
<dbReference type="Gene3D" id="2.60.120.10">
    <property type="entry name" value="Jelly Rolls"/>
    <property type="match status" value="1"/>
</dbReference>
<dbReference type="InterPro" id="IPR001387">
    <property type="entry name" value="Cro/C1-type_HTH"/>
</dbReference>
<feature type="domain" description="HTH cro/C1-type" evidence="4">
    <location>
        <begin position="17"/>
        <end position="71"/>
    </location>
</feature>